<dbReference type="EMBL" id="CP017759">
    <property type="protein sequence ID" value="AQV99415.1"/>
    <property type="molecule type" value="Genomic_DNA"/>
</dbReference>
<dbReference type="OrthoDB" id="8961599at2"/>
<dbReference type="KEGG" id="cuh:BJN34_36695"/>
<organism evidence="1 2">
    <name type="scientific">Cupriavidus necator</name>
    <name type="common">Alcaligenes eutrophus</name>
    <name type="synonym">Ralstonia eutropha</name>
    <dbReference type="NCBI Taxonomy" id="106590"/>
    <lineage>
        <taxon>Bacteria</taxon>
        <taxon>Pseudomonadati</taxon>
        <taxon>Pseudomonadota</taxon>
        <taxon>Betaproteobacteria</taxon>
        <taxon>Burkholderiales</taxon>
        <taxon>Burkholderiaceae</taxon>
        <taxon>Cupriavidus</taxon>
    </lineage>
</organism>
<evidence type="ECO:0000313" key="2">
    <source>
        <dbReference type="Proteomes" id="UP000189627"/>
    </source>
</evidence>
<gene>
    <name evidence="1" type="ORF">BJN34_36695</name>
</gene>
<sequence>MILYHAGPKWLYVEESAMTRTDLAKRLCENHQFTQCMMYEPFGHGRGAVIAKREHILVMAIATDGGNTWYSVAPSKELQDLIWSFSNGFAGQWSALELRAMTGLDDWKALLQMAGVQFAAAVRSVERAIAGQPEQDVPAAAEMPVFDGDAIELPSDYLHSFGTEVVECAH</sequence>
<protein>
    <submittedName>
        <fullName evidence="1">Uncharacterized protein</fullName>
    </submittedName>
</protein>
<reference evidence="2" key="1">
    <citation type="submission" date="2017-02" db="EMBL/GenBank/DDBJ databases">
        <title>Complete genome sequence of Cupriavidus necator strain NH9, a 3-chlorobenzoate degrader.</title>
        <authorList>
            <person name="Moriuchi R."/>
            <person name="Dohra H."/>
            <person name="Ogawa N."/>
        </authorList>
    </citation>
    <scope>NUCLEOTIDE SEQUENCE [LARGE SCALE GENOMIC DNA]</scope>
    <source>
        <strain evidence="2">NH9</strain>
        <plasmid evidence="2">penh92</plasmid>
    </source>
</reference>
<evidence type="ECO:0000313" key="1">
    <source>
        <dbReference type="EMBL" id="AQV99415.1"/>
    </source>
</evidence>
<keyword evidence="1" id="KW-0614">Plasmid</keyword>
<accession>A0A1U9V4V2</accession>
<proteinExistence type="predicted"/>
<dbReference type="Proteomes" id="UP000189627">
    <property type="component" value="Plasmid pENH92"/>
</dbReference>
<name>A0A1U9V4V2_CUPNE</name>
<dbReference type="RefSeq" id="WP_078201804.1">
    <property type="nucleotide sequence ID" value="NZ_CP017759.1"/>
</dbReference>
<dbReference type="AlphaFoldDB" id="A0A1U9V4V2"/>
<geneLocation type="plasmid" evidence="2">
    <name>penh92</name>
</geneLocation>